<sequence>MAELPVSFLLVTDVTRLTPRMARVTFEADHLDDSVGRSPDQQLKLCFPRPGQQEPVLPEQSDDATSWYQAFLAIPEDERPWMRSFTLRRRVPGTRTIEIDFVLHGDTGPATSWAGSAKPGDRLGMVGPSAVYARPVSLTDSITDADWLLLAGDETALPAIATLLEALPEGTRAVAYLEVADGAERQTFRTAGDVTLHWLYRDGVSAGRSEVLTDAVRAAEFPPGRPFAWLAGESGTVRALRRHLVGERGLDKRSIDFSGYWRLKLTQDDAPTAEDMAEAQERLAEYQAATDDQS</sequence>
<feature type="domain" description="FAD-binding FR-type" evidence="1">
    <location>
        <begin position="4"/>
        <end position="135"/>
    </location>
</feature>
<dbReference type="PANTHER" id="PTHR30157">
    <property type="entry name" value="FERRIC REDUCTASE, NADPH-DEPENDENT"/>
    <property type="match status" value="1"/>
</dbReference>
<dbReference type="RefSeq" id="WP_345051939.1">
    <property type="nucleotide sequence ID" value="NZ_BAAAVM010000038.1"/>
</dbReference>
<dbReference type="CDD" id="cd06193">
    <property type="entry name" value="siderophore_interacting"/>
    <property type="match status" value="1"/>
</dbReference>
<evidence type="ECO:0000259" key="1">
    <source>
        <dbReference type="PROSITE" id="PS51384"/>
    </source>
</evidence>
<dbReference type="InterPro" id="IPR007037">
    <property type="entry name" value="SIP_rossman_dom"/>
</dbReference>
<dbReference type="InterPro" id="IPR017938">
    <property type="entry name" value="Riboflavin_synthase-like_b-brl"/>
</dbReference>
<reference evidence="3" key="1">
    <citation type="journal article" date="2019" name="Int. J. Syst. Evol. Microbiol.">
        <title>The Global Catalogue of Microorganisms (GCM) 10K type strain sequencing project: providing services to taxonomists for standard genome sequencing and annotation.</title>
        <authorList>
            <consortium name="The Broad Institute Genomics Platform"/>
            <consortium name="The Broad Institute Genome Sequencing Center for Infectious Disease"/>
            <person name="Wu L."/>
            <person name="Ma J."/>
        </authorList>
    </citation>
    <scope>NUCLEOTIDE SEQUENCE [LARGE SCALE GENOMIC DNA]</scope>
    <source>
        <strain evidence="3">JCM 11574</strain>
    </source>
</reference>
<comment type="caution">
    <text evidence="2">The sequence shown here is derived from an EMBL/GenBank/DDBJ whole genome shotgun (WGS) entry which is preliminary data.</text>
</comment>
<dbReference type="PROSITE" id="PS51384">
    <property type="entry name" value="FAD_FR"/>
    <property type="match status" value="1"/>
</dbReference>
<keyword evidence="3" id="KW-1185">Reference proteome</keyword>
<dbReference type="InterPro" id="IPR013113">
    <property type="entry name" value="SIP_FAD-bd"/>
</dbReference>
<dbReference type="EMBL" id="BAAAVM010000038">
    <property type="protein sequence ID" value="GAA3143079.1"/>
    <property type="molecule type" value="Genomic_DNA"/>
</dbReference>
<name>A0ABP6NDQ3_9ACTN</name>
<evidence type="ECO:0000313" key="3">
    <source>
        <dbReference type="Proteomes" id="UP001500893"/>
    </source>
</evidence>
<protein>
    <submittedName>
        <fullName evidence="2">Siderophore-interacting protein</fullName>
    </submittedName>
</protein>
<dbReference type="Pfam" id="PF04954">
    <property type="entry name" value="SIP"/>
    <property type="match status" value="1"/>
</dbReference>
<dbReference type="Gene3D" id="3.40.50.80">
    <property type="entry name" value="Nucleotide-binding domain of ferredoxin-NADP reductase (FNR) module"/>
    <property type="match status" value="1"/>
</dbReference>
<evidence type="ECO:0000313" key="2">
    <source>
        <dbReference type="EMBL" id="GAA3143079.1"/>
    </source>
</evidence>
<proteinExistence type="predicted"/>
<dbReference type="Gene3D" id="2.40.30.10">
    <property type="entry name" value="Translation factors"/>
    <property type="match status" value="1"/>
</dbReference>
<dbReference type="PANTHER" id="PTHR30157:SF0">
    <property type="entry name" value="NADPH-DEPENDENT FERRIC-CHELATE REDUCTASE"/>
    <property type="match status" value="1"/>
</dbReference>
<dbReference type="InterPro" id="IPR039374">
    <property type="entry name" value="SIP_fam"/>
</dbReference>
<dbReference type="Pfam" id="PF08021">
    <property type="entry name" value="FAD_binding_9"/>
    <property type="match status" value="1"/>
</dbReference>
<organism evidence="2 3">
    <name type="scientific">Streptomyces rameus</name>
    <dbReference type="NCBI Taxonomy" id="68261"/>
    <lineage>
        <taxon>Bacteria</taxon>
        <taxon>Bacillati</taxon>
        <taxon>Actinomycetota</taxon>
        <taxon>Actinomycetes</taxon>
        <taxon>Kitasatosporales</taxon>
        <taxon>Streptomycetaceae</taxon>
        <taxon>Streptomyces</taxon>
    </lineage>
</organism>
<dbReference type="Proteomes" id="UP001500893">
    <property type="component" value="Unassembled WGS sequence"/>
</dbReference>
<dbReference type="SUPFAM" id="SSF63380">
    <property type="entry name" value="Riboflavin synthase domain-like"/>
    <property type="match status" value="1"/>
</dbReference>
<dbReference type="InterPro" id="IPR017927">
    <property type="entry name" value="FAD-bd_FR_type"/>
</dbReference>
<accession>A0ABP6NDQ3</accession>
<gene>
    <name evidence="2" type="ORF">GCM10010521_32320</name>
</gene>
<dbReference type="InterPro" id="IPR039261">
    <property type="entry name" value="FNR_nucleotide-bd"/>
</dbReference>